<dbReference type="FunCoup" id="E9HJG5">
    <property type="interactions" value="25"/>
</dbReference>
<dbReference type="OMA" id="LWDTREN"/>
<dbReference type="KEGG" id="dpx:DAPPUDRAFT_330402"/>
<dbReference type="EMBL" id="GL732662">
    <property type="protein sequence ID" value="EFX68085.1"/>
    <property type="molecule type" value="Genomic_DNA"/>
</dbReference>
<accession>E9HJG5</accession>
<organism evidence="2 3">
    <name type="scientific">Daphnia pulex</name>
    <name type="common">Water flea</name>
    <dbReference type="NCBI Taxonomy" id="6669"/>
    <lineage>
        <taxon>Eukaryota</taxon>
        <taxon>Metazoa</taxon>
        <taxon>Ecdysozoa</taxon>
        <taxon>Arthropoda</taxon>
        <taxon>Crustacea</taxon>
        <taxon>Branchiopoda</taxon>
        <taxon>Diplostraca</taxon>
        <taxon>Cladocera</taxon>
        <taxon>Anomopoda</taxon>
        <taxon>Daphniidae</taxon>
        <taxon>Daphnia</taxon>
    </lineage>
</organism>
<dbReference type="AlphaFoldDB" id="E9HJG5"/>
<protein>
    <submittedName>
        <fullName evidence="2">Uncharacterized protein</fullName>
    </submittedName>
</protein>
<gene>
    <name evidence="2" type="ORF">DAPPUDRAFT_330402</name>
</gene>
<proteinExistence type="predicted"/>
<feature type="coiled-coil region" evidence="1">
    <location>
        <begin position="384"/>
        <end position="418"/>
    </location>
</feature>
<feature type="coiled-coil region" evidence="1">
    <location>
        <begin position="152"/>
        <end position="193"/>
    </location>
</feature>
<dbReference type="HOGENOM" id="CLU_480820_0_0_1"/>
<keyword evidence="1" id="KW-0175">Coiled coil</keyword>
<keyword evidence="3" id="KW-1185">Reference proteome</keyword>
<name>E9HJG5_DAPPU</name>
<evidence type="ECO:0000313" key="3">
    <source>
        <dbReference type="Proteomes" id="UP000000305"/>
    </source>
</evidence>
<sequence length="567" mass="65366">MWKREPASALLPDSTESMVKNTEITTVDDLPAITKITQEYLLDLKNDNQQNHKNEIGVVGQNVSAKIHGVEEMAQKMESMKETLAECKLDSRKCQQLPKPEKPDNYDQRLKQLRYENFHLKTDLEMKAALLDSQGEHIHELLTTNNQMHKKYRNMSEMKTELTTRNAELERDKSLLELKNADLKKNLVRMDRKNQDLWDTRENVLQSATKKAENLAKEPVETLPEAQSQEKLLDLEQQKQLVYDNSNLKTEFETSARTVSFQSEEIQRLTARTNELTNRLEETSLKNDELILKLATSCDTALTVSDRFHENESKLEKEINKGSATQIYYNKKVADPLEINDLKDQLNTKQKILKEKEAILDSTLQDKKVAAQKGKEMHQSQLELQQAHQENLRLTNLNDQLENQLTELKRSMEEITAERGKFRLLYEDATELSAEQARKLAEQTRQQAADNGLLLSDITKLKTELAASLSQIDELKKEKGVLLYNASTTTESRLRNEIVHLKSIIQTQNETLSSTMSELERIKHDDSFLYLSLESTKAMLAEKETENEDLNIQRPGPEKRKIFARSI</sequence>
<dbReference type="PhylomeDB" id="E9HJG5"/>
<evidence type="ECO:0000256" key="1">
    <source>
        <dbReference type="SAM" id="Coils"/>
    </source>
</evidence>
<reference evidence="2 3" key="1">
    <citation type="journal article" date="2011" name="Science">
        <title>The ecoresponsive genome of Daphnia pulex.</title>
        <authorList>
            <person name="Colbourne J.K."/>
            <person name="Pfrender M.E."/>
            <person name="Gilbert D."/>
            <person name="Thomas W.K."/>
            <person name="Tucker A."/>
            <person name="Oakley T.H."/>
            <person name="Tokishita S."/>
            <person name="Aerts A."/>
            <person name="Arnold G.J."/>
            <person name="Basu M.K."/>
            <person name="Bauer D.J."/>
            <person name="Caceres C.E."/>
            <person name="Carmel L."/>
            <person name="Casola C."/>
            <person name="Choi J.H."/>
            <person name="Detter J.C."/>
            <person name="Dong Q."/>
            <person name="Dusheyko S."/>
            <person name="Eads B.D."/>
            <person name="Frohlich T."/>
            <person name="Geiler-Samerotte K.A."/>
            <person name="Gerlach D."/>
            <person name="Hatcher P."/>
            <person name="Jogdeo S."/>
            <person name="Krijgsveld J."/>
            <person name="Kriventseva E.V."/>
            <person name="Kultz D."/>
            <person name="Laforsch C."/>
            <person name="Lindquist E."/>
            <person name="Lopez J."/>
            <person name="Manak J.R."/>
            <person name="Muller J."/>
            <person name="Pangilinan J."/>
            <person name="Patwardhan R.P."/>
            <person name="Pitluck S."/>
            <person name="Pritham E.J."/>
            <person name="Rechtsteiner A."/>
            <person name="Rho M."/>
            <person name="Rogozin I.B."/>
            <person name="Sakarya O."/>
            <person name="Salamov A."/>
            <person name="Schaack S."/>
            <person name="Shapiro H."/>
            <person name="Shiga Y."/>
            <person name="Skalitzky C."/>
            <person name="Smith Z."/>
            <person name="Souvorov A."/>
            <person name="Sung W."/>
            <person name="Tang Z."/>
            <person name="Tsuchiya D."/>
            <person name="Tu H."/>
            <person name="Vos H."/>
            <person name="Wang M."/>
            <person name="Wolf Y.I."/>
            <person name="Yamagata H."/>
            <person name="Yamada T."/>
            <person name="Ye Y."/>
            <person name="Shaw J.R."/>
            <person name="Andrews J."/>
            <person name="Crease T.J."/>
            <person name="Tang H."/>
            <person name="Lucas S.M."/>
            <person name="Robertson H.M."/>
            <person name="Bork P."/>
            <person name="Koonin E.V."/>
            <person name="Zdobnov E.M."/>
            <person name="Grigoriev I.V."/>
            <person name="Lynch M."/>
            <person name="Boore J.L."/>
        </authorList>
    </citation>
    <scope>NUCLEOTIDE SEQUENCE [LARGE SCALE GENOMIC DNA]</scope>
</reference>
<dbReference type="InParanoid" id="E9HJG5"/>
<feature type="coiled-coil region" evidence="1">
    <location>
        <begin position="259"/>
        <end position="293"/>
    </location>
</feature>
<dbReference type="Proteomes" id="UP000000305">
    <property type="component" value="Unassembled WGS sequence"/>
</dbReference>
<dbReference type="OrthoDB" id="10383546at2759"/>
<evidence type="ECO:0000313" key="2">
    <source>
        <dbReference type="EMBL" id="EFX68085.1"/>
    </source>
</evidence>